<dbReference type="CDD" id="cd03259">
    <property type="entry name" value="ABC_Carb_Solutes_like"/>
    <property type="match status" value="1"/>
</dbReference>
<dbReference type="EMBL" id="JAGVWF010000047">
    <property type="protein sequence ID" value="MBS3059462.1"/>
    <property type="molecule type" value="Genomic_DNA"/>
</dbReference>
<dbReference type="SUPFAM" id="SSF52540">
    <property type="entry name" value="P-loop containing nucleoside triphosphate hydrolases"/>
    <property type="match status" value="1"/>
</dbReference>
<evidence type="ECO:0000256" key="7">
    <source>
        <dbReference type="ARBA" id="ARBA00022840"/>
    </source>
</evidence>
<evidence type="ECO:0000256" key="8">
    <source>
        <dbReference type="ARBA" id="ARBA00023004"/>
    </source>
</evidence>
<name>A0A7J4ISM7_9ARCH</name>
<comment type="function">
    <text evidence="16">Part of the ABC transporter complex WtpABC involved in molybdate/tungstate import. Responsible for energy coupling to the transport system.</text>
</comment>
<evidence type="ECO:0000256" key="6">
    <source>
        <dbReference type="ARBA" id="ARBA00022741"/>
    </source>
</evidence>
<dbReference type="GO" id="GO:1901238">
    <property type="term" value="F:ABC-type tungstate transporter activity"/>
    <property type="evidence" value="ECO:0007669"/>
    <property type="project" value="UniProtKB-EC"/>
</dbReference>
<dbReference type="Proteomes" id="UP000683213">
    <property type="component" value="Unassembled WGS sequence"/>
</dbReference>
<dbReference type="InterPro" id="IPR017871">
    <property type="entry name" value="ABC_transporter-like_CS"/>
</dbReference>
<keyword evidence="3" id="KW-1003">Cell membrane</keyword>
<feature type="domain" description="ABC transporter" evidence="17">
    <location>
        <begin position="3"/>
        <end position="230"/>
    </location>
</feature>
<gene>
    <name evidence="18" type="ORF">HA237_04080</name>
    <name evidence="19" type="ORF">J4224_03510</name>
</gene>
<evidence type="ECO:0000256" key="11">
    <source>
        <dbReference type="ARBA" id="ARBA00038307"/>
    </source>
</evidence>
<dbReference type="FunFam" id="3.40.50.300:FF:000425">
    <property type="entry name" value="Probable ABC transporter, ATP-binding subunit"/>
    <property type="match status" value="1"/>
</dbReference>
<evidence type="ECO:0000256" key="2">
    <source>
        <dbReference type="ARBA" id="ARBA00022448"/>
    </source>
</evidence>
<evidence type="ECO:0000256" key="13">
    <source>
        <dbReference type="ARBA" id="ARBA00039025"/>
    </source>
</evidence>
<evidence type="ECO:0000313" key="18">
    <source>
        <dbReference type="EMBL" id="HIH08523.1"/>
    </source>
</evidence>
<comment type="similarity">
    <text evidence="11">Belongs to the ABC transporter superfamily. Sulfate/tungstate importer (TC 3.A.1.6) family.</text>
</comment>
<dbReference type="GO" id="GO:0005886">
    <property type="term" value="C:plasma membrane"/>
    <property type="evidence" value="ECO:0007669"/>
    <property type="project" value="UniProtKB-SubCell"/>
</dbReference>
<sequence>MELELKNISVKYPDWGMNNVSLLVESGTFLSVVGPSGCGKTTLLKTISGLQPHSSGTVLFDGKIVDNVPVHKRGIGFVFQGNTLFSHLNVFENVAFGLRIKKQEGIEKKVENLLALVGLKGFSQRNVLKLSGGQQRRVEIARALAIEPKLLLMDEPLTGLDAKLREKLKQQIKEIQSKFGVTTVYVTHDIEEAFFLSDKIAVMSDAKIEQIGSPEEIFLKPKTPFVKEFVSDYSIIEARIEKNGAKKSLKASIGIPMQGIEEGTFLLPIKKNNLKKKPV</sequence>
<protein>
    <recommendedName>
        <fullName evidence="14">Molybdate/tungstate import ATP-binding protein WtpC</fullName>
        <ecNumber evidence="13">7.3.2.6</ecNumber>
    </recommendedName>
</protein>
<dbReference type="InterPro" id="IPR003593">
    <property type="entry name" value="AAA+_ATPase"/>
</dbReference>
<keyword evidence="9" id="KW-0406">Ion transport</keyword>
<dbReference type="PANTHER" id="PTHR42781:SF4">
    <property type="entry name" value="SPERMIDINE_PUTRESCINE IMPORT ATP-BINDING PROTEIN POTA"/>
    <property type="match status" value="1"/>
</dbReference>
<evidence type="ECO:0000256" key="12">
    <source>
        <dbReference type="ARBA" id="ARBA00038781"/>
    </source>
</evidence>
<dbReference type="PANTHER" id="PTHR42781">
    <property type="entry name" value="SPERMIDINE/PUTRESCINE IMPORT ATP-BINDING PROTEIN POTA"/>
    <property type="match status" value="1"/>
</dbReference>
<evidence type="ECO:0000313" key="19">
    <source>
        <dbReference type="EMBL" id="MBS3059462.1"/>
    </source>
</evidence>
<keyword evidence="4" id="KW-0410">Iron transport</keyword>
<comment type="caution">
    <text evidence="18">The sequence shown here is derived from an EMBL/GenBank/DDBJ whole genome shotgun (WGS) entry which is preliminary data.</text>
</comment>
<evidence type="ECO:0000256" key="9">
    <source>
        <dbReference type="ARBA" id="ARBA00023065"/>
    </source>
</evidence>
<dbReference type="GO" id="GO:0016887">
    <property type="term" value="F:ATP hydrolysis activity"/>
    <property type="evidence" value="ECO:0007669"/>
    <property type="project" value="InterPro"/>
</dbReference>
<organism evidence="18 20">
    <name type="scientific">Candidatus Iainarchaeum sp</name>
    <dbReference type="NCBI Taxonomy" id="3101447"/>
    <lineage>
        <taxon>Archaea</taxon>
        <taxon>Candidatus Iainarchaeota</taxon>
        <taxon>Candidatus Iainarchaeia</taxon>
        <taxon>Candidatus Iainarchaeales</taxon>
        <taxon>Candidatus Iainarchaeaceae</taxon>
        <taxon>Candidatus Iainarchaeum</taxon>
    </lineage>
</organism>
<keyword evidence="8" id="KW-0408">Iron</keyword>
<dbReference type="EC" id="7.3.2.6" evidence="13"/>
<dbReference type="InterPro" id="IPR015853">
    <property type="entry name" value="ABC_transpr_FbpC"/>
</dbReference>
<evidence type="ECO:0000256" key="16">
    <source>
        <dbReference type="ARBA" id="ARBA00057369"/>
    </source>
</evidence>
<evidence type="ECO:0000313" key="20">
    <source>
        <dbReference type="Proteomes" id="UP000577419"/>
    </source>
</evidence>
<keyword evidence="2" id="KW-0813">Transport</keyword>
<dbReference type="PROSITE" id="PS00211">
    <property type="entry name" value="ABC_TRANSPORTER_1"/>
    <property type="match status" value="1"/>
</dbReference>
<keyword evidence="6" id="KW-0547">Nucleotide-binding</keyword>
<accession>A0A7J4ISM7</accession>
<comment type="subcellular location">
    <subcellularLocation>
        <location evidence="1">Cell membrane</location>
    </subcellularLocation>
</comment>
<dbReference type="SMART" id="SM00382">
    <property type="entry name" value="AAA"/>
    <property type="match status" value="1"/>
</dbReference>
<dbReference type="PROSITE" id="PS50893">
    <property type="entry name" value="ABC_TRANSPORTER_2"/>
    <property type="match status" value="1"/>
</dbReference>
<comment type="subunit">
    <text evidence="12">The complex is composed of two ATP-binding proteins (WtpC), two transmembrane proteins (WtpB) and a solute-binding protein (WtpA).</text>
</comment>
<keyword evidence="5" id="KW-0500">Molybdenum</keyword>
<evidence type="ECO:0000256" key="10">
    <source>
        <dbReference type="ARBA" id="ARBA00023136"/>
    </source>
</evidence>
<proteinExistence type="inferred from homology"/>
<dbReference type="Pfam" id="PF00005">
    <property type="entry name" value="ABC_tran"/>
    <property type="match status" value="1"/>
</dbReference>
<dbReference type="InterPro" id="IPR050093">
    <property type="entry name" value="ABC_SmlMolc_Importer"/>
</dbReference>
<evidence type="ECO:0000256" key="5">
    <source>
        <dbReference type="ARBA" id="ARBA00022505"/>
    </source>
</evidence>
<dbReference type="Gene3D" id="3.40.50.300">
    <property type="entry name" value="P-loop containing nucleotide triphosphate hydrolases"/>
    <property type="match status" value="1"/>
</dbReference>
<dbReference type="EMBL" id="DUFG01000018">
    <property type="protein sequence ID" value="HIH08523.1"/>
    <property type="molecule type" value="Genomic_DNA"/>
</dbReference>
<evidence type="ECO:0000256" key="14">
    <source>
        <dbReference type="ARBA" id="ARBA00041133"/>
    </source>
</evidence>
<evidence type="ECO:0000256" key="4">
    <source>
        <dbReference type="ARBA" id="ARBA00022496"/>
    </source>
</evidence>
<dbReference type="GO" id="GO:0015408">
    <property type="term" value="F:ABC-type ferric iron transporter activity"/>
    <property type="evidence" value="ECO:0007669"/>
    <property type="project" value="InterPro"/>
</dbReference>
<dbReference type="Proteomes" id="UP000577419">
    <property type="component" value="Unassembled WGS sequence"/>
</dbReference>
<reference evidence="19" key="3">
    <citation type="submission" date="2021-05" db="EMBL/GenBank/DDBJ databases">
        <title>Protein family content uncovers lineage relationships and bacterial pathway maintenance mechanisms in DPANN archaea.</title>
        <authorList>
            <person name="Castelle C.J."/>
            <person name="Meheust R."/>
            <person name="Jaffe A.L."/>
            <person name="Seitz K."/>
            <person name="Gong X."/>
            <person name="Baker B.J."/>
            <person name="Banfield J.F."/>
        </authorList>
    </citation>
    <scope>NUCLEOTIDE SEQUENCE</scope>
    <source>
        <strain evidence="19">RIFCSPHIGHO2_01_FULL_GW2011_AR10_43_9</strain>
    </source>
</reference>
<dbReference type="InterPro" id="IPR027417">
    <property type="entry name" value="P-loop_NTPase"/>
</dbReference>
<reference evidence="19" key="2">
    <citation type="submission" date="2021-03" db="EMBL/GenBank/DDBJ databases">
        <authorList>
            <person name="Jaffe A."/>
        </authorList>
    </citation>
    <scope>NUCLEOTIDE SEQUENCE</scope>
    <source>
        <strain evidence="19">RIFCSPHIGHO2_01_FULL_GW2011_AR10_43_9</strain>
    </source>
</reference>
<evidence type="ECO:0000259" key="17">
    <source>
        <dbReference type="PROSITE" id="PS50893"/>
    </source>
</evidence>
<keyword evidence="10" id="KW-0472">Membrane</keyword>
<evidence type="ECO:0000256" key="1">
    <source>
        <dbReference type="ARBA" id="ARBA00004236"/>
    </source>
</evidence>
<evidence type="ECO:0000256" key="3">
    <source>
        <dbReference type="ARBA" id="ARBA00022475"/>
    </source>
</evidence>
<reference evidence="18" key="1">
    <citation type="journal article" date="2020" name="bioRxiv">
        <title>A rank-normalized archaeal taxonomy based on genome phylogeny resolves widespread incomplete and uneven classifications.</title>
        <authorList>
            <person name="Rinke C."/>
            <person name="Chuvochina M."/>
            <person name="Mussig A.J."/>
            <person name="Chaumeil P.-A."/>
            <person name="Waite D.W."/>
            <person name="Whitman W.B."/>
            <person name="Parks D.H."/>
            <person name="Hugenholtz P."/>
        </authorList>
    </citation>
    <scope>NUCLEOTIDE SEQUENCE</scope>
    <source>
        <strain evidence="18">UBA10011</strain>
    </source>
</reference>
<dbReference type="GO" id="GO:0005524">
    <property type="term" value="F:ATP binding"/>
    <property type="evidence" value="ECO:0007669"/>
    <property type="project" value="UniProtKB-KW"/>
</dbReference>
<dbReference type="InterPro" id="IPR003439">
    <property type="entry name" value="ABC_transporter-like_ATP-bd"/>
</dbReference>
<evidence type="ECO:0000256" key="15">
    <source>
        <dbReference type="ARBA" id="ARBA00047936"/>
    </source>
</evidence>
<dbReference type="AlphaFoldDB" id="A0A7J4ISM7"/>
<keyword evidence="7 18" id="KW-0067">ATP-binding</keyword>
<comment type="catalytic activity">
    <reaction evidence="15">
        <text>tungstate(in) + ATP + H2O = tungstate(out) + ADP + phosphate + H(+)</text>
        <dbReference type="Rhea" id="RHEA:35027"/>
        <dbReference type="ChEBI" id="CHEBI:15377"/>
        <dbReference type="ChEBI" id="CHEBI:15378"/>
        <dbReference type="ChEBI" id="CHEBI:30616"/>
        <dbReference type="ChEBI" id="CHEBI:43474"/>
        <dbReference type="ChEBI" id="CHEBI:46502"/>
        <dbReference type="ChEBI" id="CHEBI:456216"/>
        <dbReference type="EC" id="7.3.2.6"/>
    </reaction>
</comment>